<dbReference type="PANTHER" id="PTHR43095:SF2">
    <property type="entry name" value="GLUCONOKINASE"/>
    <property type="match status" value="1"/>
</dbReference>
<dbReference type="SUPFAM" id="SSF53067">
    <property type="entry name" value="Actin-like ATPase domain"/>
    <property type="match status" value="2"/>
</dbReference>
<dbReference type="EMBL" id="LSZW01000054">
    <property type="protein sequence ID" value="KXK65933.1"/>
    <property type="molecule type" value="Genomic_DNA"/>
</dbReference>
<keyword evidence="7" id="KW-1185">Reference proteome</keyword>
<feature type="domain" description="Carbohydrate kinase FGGY N-terminal" evidence="4">
    <location>
        <begin position="11"/>
        <end position="253"/>
    </location>
</feature>
<dbReference type="Pfam" id="PF00370">
    <property type="entry name" value="FGGY_N"/>
    <property type="match status" value="1"/>
</dbReference>
<dbReference type="PIRSF" id="PIRSF000538">
    <property type="entry name" value="GlpK"/>
    <property type="match status" value="1"/>
</dbReference>
<comment type="caution">
    <text evidence="6">The sequence shown here is derived from an EMBL/GenBank/DDBJ whole genome shotgun (WGS) entry which is preliminary data.</text>
</comment>
<reference evidence="6 7" key="1">
    <citation type="submission" date="2016-02" db="EMBL/GenBank/DDBJ databases">
        <authorList>
            <person name="Wen L."/>
            <person name="He K."/>
            <person name="Yang H."/>
        </authorList>
    </citation>
    <scope>NUCLEOTIDE SEQUENCE [LARGE SCALE GENOMIC DNA]</scope>
    <source>
        <strain evidence="6 7">DSM 22607</strain>
    </source>
</reference>
<evidence type="ECO:0000313" key="6">
    <source>
        <dbReference type="EMBL" id="KXK65933.1"/>
    </source>
</evidence>
<dbReference type="InterPro" id="IPR050406">
    <property type="entry name" value="FGGY_Carb_Kinase"/>
</dbReference>
<dbReference type="GO" id="GO:0016301">
    <property type="term" value="F:kinase activity"/>
    <property type="evidence" value="ECO:0007669"/>
    <property type="project" value="UniProtKB-KW"/>
</dbReference>
<comment type="similarity">
    <text evidence="1">Belongs to the FGGY kinase family.</text>
</comment>
<dbReference type="Pfam" id="PF02782">
    <property type="entry name" value="FGGY_C"/>
    <property type="match status" value="1"/>
</dbReference>
<evidence type="ECO:0000256" key="3">
    <source>
        <dbReference type="ARBA" id="ARBA00022777"/>
    </source>
</evidence>
<dbReference type="AlphaFoldDB" id="A0A136Q5I0"/>
<evidence type="ECO:0000259" key="4">
    <source>
        <dbReference type="Pfam" id="PF00370"/>
    </source>
</evidence>
<dbReference type="CDD" id="cd07773">
    <property type="entry name" value="ASKHA_NBD_FGGY_FK"/>
    <property type="match status" value="1"/>
</dbReference>
<evidence type="ECO:0000313" key="7">
    <source>
        <dbReference type="Proteomes" id="UP000070366"/>
    </source>
</evidence>
<dbReference type="GO" id="GO:0005975">
    <property type="term" value="P:carbohydrate metabolic process"/>
    <property type="evidence" value="ECO:0007669"/>
    <property type="project" value="InterPro"/>
</dbReference>
<dbReference type="PANTHER" id="PTHR43095">
    <property type="entry name" value="SUGAR KINASE"/>
    <property type="match status" value="1"/>
</dbReference>
<dbReference type="InterPro" id="IPR018484">
    <property type="entry name" value="FGGY_N"/>
</dbReference>
<keyword evidence="3 6" id="KW-0418">Kinase</keyword>
<evidence type="ECO:0000256" key="1">
    <source>
        <dbReference type="ARBA" id="ARBA00009156"/>
    </source>
</evidence>
<keyword evidence="2" id="KW-0808">Transferase</keyword>
<dbReference type="InterPro" id="IPR000577">
    <property type="entry name" value="Carb_kinase_FGGY"/>
</dbReference>
<dbReference type="Proteomes" id="UP000070366">
    <property type="component" value="Unassembled WGS sequence"/>
</dbReference>
<protein>
    <submittedName>
        <fullName evidence="6">Carbohydrate kinase, FGGY family protein</fullName>
    </submittedName>
</protein>
<proteinExistence type="inferred from homology"/>
<dbReference type="STRING" id="626937.HMPREF3293_01225"/>
<feature type="domain" description="Carbohydrate kinase FGGY C-terminal" evidence="5">
    <location>
        <begin position="266"/>
        <end position="451"/>
    </location>
</feature>
<evidence type="ECO:0000259" key="5">
    <source>
        <dbReference type="Pfam" id="PF02782"/>
    </source>
</evidence>
<dbReference type="RefSeq" id="WP_162938965.1">
    <property type="nucleotide sequence ID" value="NZ_CABMOF010000001.1"/>
</dbReference>
<name>A0A136Q5I0_9FIRM</name>
<dbReference type="InterPro" id="IPR018485">
    <property type="entry name" value="FGGY_C"/>
</dbReference>
<sequence length="505" mass="56478">MGRTRGEDNMYVIGLDVGTSGVKSTVFDGRANVLGHAYREYDLICPGEGMFELDPRVLIEKTYEVLAESTRVCDKKEIRAICVTSFGESFVCFDGNGEILGKTMIYMDHRGTKEAEEFKTLFTEREIFDRTGNYVDPMFAIYKLRWLNKNRPEMMERVKRISFISDFVTYMLGADHICDYSLAARSGMFDFRAKAWWRPATEFAGVDTSVLPQPAPGGSVIGTLNGRAAERLGMPRNVKLILGGHDQILAAVGSGAREEGDIANGMGTVDCLTAVMKEKNMDLGKMLRYKFPVVPYLGEGRYVTYAFNMSGGCTVKWFRDTLAKDIAGLPDAYGLLNREAPQEPTSLIVLPYLGGSGTPYSDGRTPAAIAGMRLNTSRGALFRSFMEGETYEMKLNIDCLEDIGISLKRIITVGGGSKSPLWMQIRADIFEQEVCLPENSEAGTLASAILCYNQIGLYDSILQAQEDLIRYKDTFRPRQENLPVYRGNYLKYKRLYEAVKEIYKS</sequence>
<gene>
    <name evidence="6" type="ORF">HMPREF3293_01225</name>
</gene>
<dbReference type="InterPro" id="IPR043129">
    <property type="entry name" value="ATPase_NBD"/>
</dbReference>
<evidence type="ECO:0000256" key="2">
    <source>
        <dbReference type="ARBA" id="ARBA00022679"/>
    </source>
</evidence>
<organism evidence="6 7">
    <name type="scientific">Christensenella minuta</name>
    <dbReference type="NCBI Taxonomy" id="626937"/>
    <lineage>
        <taxon>Bacteria</taxon>
        <taxon>Bacillati</taxon>
        <taxon>Bacillota</taxon>
        <taxon>Clostridia</taxon>
        <taxon>Christensenellales</taxon>
        <taxon>Christensenellaceae</taxon>
        <taxon>Christensenella</taxon>
    </lineage>
</organism>
<dbReference type="Gene3D" id="3.30.420.40">
    <property type="match status" value="2"/>
</dbReference>
<accession>A0A136Q5I0</accession>